<dbReference type="Proteomes" id="UP000663903">
    <property type="component" value="Chromosome"/>
</dbReference>
<dbReference type="AlphaFoldDB" id="A0A975CHJ6"/>
<name>A0A975CHJ6_9BURK</name>
<evidence type="ECO:0000313" key="2">
    <source>
        <dbReference type="Proteomes" id="UP000663903"/>
    </source>
</evidence>
<keyword evidence="2" id="KW-1185">Reference proteome</keyword>
<evidence type="ECO:0000313" key="1">
    <source>
        <dbReference type="EMBL" id="QTD45037.1"/>
    </source>
</evidence>
<gene>
    <name evidence="1" type="ORF">J1M35_18705</name>
</gene>
<dbReference type="RefSeq" id="WP_208008789.1">
    <property type="nucleotide sequence ID" value="NZ_CP071796.1"/>
</dbReference>
<organism evidence="1 2">
    <name type="scientific">Ottowia testudinis</name>
    <dbReference type="NCBI Taxonomy" id="2816950"/>
    <lineage>
        <taxon>Bacteria</taxon>
        <taxon>Pseudomonadati</taxon>
        <taxon>Pseudomonadota</taxon>
        <taxon>Betaproteobacteria</taxon>
        <taxon>Burkholderiales</taxon>
        <taxon>Comamonadaceae</taxon>
        <taxon>Ottowia</taxon>
    </lineage>
</organism>
<dbReference type="EMBL" id="CP071796">
    <property type="protein sequence ID" value="QTD45037.1"/>
    <property type="molecule type" value="Genomic_DNA"/>
</dbReference>
<proteinExistence type="predicted"/>
<accession>A0A975CHJ6</accession>
<reference evidence="1" key="1">
    <citation type="submission" date="2021-03" db="EMBL/GenBank/DDBJ databases">
        <title>Ottowia sp. 27C isolated from the cloaca of a Giant Asian pond turtle (Heosemys grandis).</title>
        <authorList>
            <person name="Spergser J."/>
            <person name="Busse H.-J."/>
        </authorList>
    </citation>
    <scope>NUCLEOTIDE SEQUENCE</scope>
    <source>
        <strain evidence="1">27C</strain>
    </source>
</reference>
<protein>
    <submittedName>
        <fullName evidence="1">Uncharacterized protein</fullName>
    </submittedName>
</protein>
<sequence>MLANRKQGFILVLNRFCVLLTAPVGLGQLGVVTRALTIPVMKNLELKGYRRQFIFKKYTEATGEI</sequence>
<dbReference type="KEGG" id="otd:J1M35_18705"/>